<evidence type="ECO:0000313" key="1">
    <source>
        <dbReference type="EMBL" id="QOC57550.1"/>
    </source>
</evidence>
<gene>
    <name evidence="1" type="ORF">phi9183_ORF057</name>
</gene>
<accession>A0A7L7SMV2</accession>
<dbReference type="Proteomes" id="UP000516647">
    <property type="component" value="Segment"/>
</dbReference>
<keyword evidence="2" id="KW-1185">Reference proteome</keyword>
<organism evidence="1 2">
    <name type="scientific">Enterococcus phage 9183</name>
    <dbReference type="NCBI Taxonomy" id="2763102"/>
    <lineage>
        <taxon>Viruses</taxon>
        <taxon>Duplodnaviria</taxon>
        <taxon>Heunggongvirae</taxon>
        <taxon>Uroviricota</taxon>
        <taxon>Caudoviricetes</taxon>
        <taxon>Andrewesvirinae</taxon>
        <taxon>Denvervirus</taxon>
        <taxon>Denvervirus dv9183</taxon>
    </lineage>
</organism>
<name>A0A7L7SMV2_9CAUD</name>
<protein>
    <submittedName>
        <fullName evidence="1">Uncharacterized protein</fullName>
    </submittedName>
</protein>
<proteinExistence type="predicted"/>
<dbReference type="EMBL" id="MT939241">
    <property type="protein sequence ID" value="QOC57550.1"/>
    <property type="molecule type" value="Genomic_DNA"/>
</dbReference>
<evidence type="ECO:0000313" key="2">
    <source>
        <dbReference type="Proteomes" id="UP000516647"/>
    </source>
</evidence>
<reference evidence="1 2" key="1">
    <citation type="submission" date="2020-08" db="EMBL/GenBank/DDBJ databases">
        <authorList>
            <person name="Canfield G.S."/>
            <person name="Duerkop B.A."/>
        </authorList>
    </citation>
    <scope>NUCLEOTIDE SEQUENCE [LARGE SCALE GENOMIC DNA]</scope>
</reference>
<sequence length="190" mass="22099">MIENEALGIERTFVLRKAYEEINRGVVGEPILVAFKDNMTKKFNKDNLYLYAYDAFGLPHLTPGDLVLVPAIKHDNYEVVKVIATYTDMLNDERLFNKALYSMEKTKEKGLTVRPVITNIQQSISDYHRRLQITKEKLIKIESLKREIEKTITLDKVKHFANYNPNIKEIMDEFNEDELFNLLGGDIDVK</sequence>